<keyword evidence="3" id="KW-0418">Kinase</keyword>
<proteinExistence type="predicted"/>
<dbReference type="InterPro" id="IPR000719">
    <property type="entry name" value="Prot_kinase_dom"/>
</dbReference>
<evidence type="ECO:0000256" key="6">
    <source>
        <dbReference type="SAM" id="MobiDB-lite"/>
    </source>
</evidence>
<dbReference type="Gene3D" id="3.30.200.20">
    <property type="entry name" value="Phosphorylase Kinase, domain 1"/>
    <property type="match status" value="1"/>
</dbReference>
<evidence type="ECO:0000256" key="2">
    <source>
        <dbReference type="ARBA" id="ARBA00022741"/>
    </source>
</evidence>
<dbReference type="InterPro" id="IPR008271">
    <property type="entry name" value="Ser/Thr_kinase_AS"/>
</dbReference>
<dbReference type="PROSITE" id="PS00107">
    <property type="entry name" value="PROTEIN_KINASE_ATP"/>
    <property type="match status" value="1"/>
</dbReference>
<dbReference type="AlphaFoldDB" id="A0AAE1VAB6"/>
<sequence length="526" mass="58689">MMHSVDKVTEMGCCGCFGFSFARKPEKIGKPNRGYGTNCWSREPLLQQQEVEEGEEDDDGFDSGDIIDTGTEDEEVCHSPVKRSEEILMDRAQNGLICREIPVKETHKVVRTEDEDGNKMINEYAREYKIGAGSYGKVVLYRSCTDGKHYAIKVPSAILKNRFQFAADESLSFHYRHRGDPLRDNLSHMGTGSELITVLGRLPVRADSSNGWGLAFKARGEELLVVGGNRGPEGEAIILSSWAPKSGAKDGTLDWKAFHKSHLLKLRVAPSETAMGDVLREVSIMKMLCHPNIVNLIEVIDDPTTDHFYMVLEYVEGKWVCEDSGPPCVLGEDKAQKYLRDIVSGLMYLHSHNIIHGDIKPDNLLVTASGRVKIGDFSVSQAFEDDNDKLRRSPGTPVFTAPECCLGERYHGKAADTWAVGVTLYCMILGKYPFLGDTLQDTYDKIVNNPITLPDDMNPLLKNLIEGLLCKDPTQRLTLEGVSQHEWVIGDEGPIPQYSCWCQREKLQKDVRDGSTEDTPIDLTAE</sequence>
<dbReference type="Proteomes" id="UP001291623">
    <property type="component" value="Unassembled WGS sequence"/>
</dbReference>
<evidence type="ECO:0000259" key="7">
    <source>
        <dbReference type="PROSITE" id="PS50011"/>
    </source>
</evidence>
<feature type="binding site" evidence="5">
    <location>
        <position position="160"/>
    </location>
    <ligand>
        <name>ATP</name>
        <dbReference type="ChEBI" id="CHEBI:30616"/>
    </ligand>
</feature>
<keyword evidence="9" id="KW-1185">Reference proteome</keyword>
<dbReference type="Gene3D" id="1.10.510.10">
    <property type="entry name" value="Transferase(Phosphotransferase) domain 1"/>
    <property type="match status" value="1"/>
</dbReference>
<keyword evidence="1" id="KW-0808">Transferase</keyword>
<feature type="region of interest" description="Disordered" evidence="6">
    <location>
        <begin position="49"/>
        <end position="75"/>
    </location>
</feature>
<dbReference type="EMBL" id="JAVYJV010000013">
    <property type="protein sequence ID" value="KAK4356396.1"/>
    <property type="molecule type" value="Genomic_DNA"/>
</dbReference>
<name>A0AAE1VAB6_9SOLA</name>
<keyword evidence="4 5" id="KW-0067">ATP-binding</keyword>
<dbReference type="PANTHER" id="PTHR24346">
    <property type="entry name" value="MAP/MICROTUBULE AFFINITY-REGULATING KINASE"/>
    <property type="match status" value="1"/>
</dbReference>
<dbReference type="InterPro" id="IPR011009">
    <property type="entry name" value="Kinase-like_dom_sf"/>
</dbReference>
<evidence type="ECO:0000313" key="8">
    <source>
        <dbReference type="EMBL" id="KAK4356396.1"/>
    </source>
</evidence>
<protein>
    <recommendedName>
        <fullName evidence="7">Protein kinase domain-containing protein</fullName>
    </recommendedName>
</protein>
<evidence type="ECO:0000256" key="5">
    <source>
        <dbReference type="PROSITE-ProRule" id="PRU10141"/>
    </source>
</evidence>
<keyword evidence="2 5" id="KW-0547">Nucleotide-binding</keyword>
<organism evidence="8 9">
    <name type="scientific">Anisodus tanguticus</name>
    <dbReference type="NCBI Taxonomy" id="243964"/>
    <lineage>
        <taxon>Eukaryota</taxon>
        <taxon>Viridiplantae</taxon>
        <taxon>Streptophyta</taxon>
        <taxon>Embryophyta</taxon>
        <taxon>Tracheophyta</taxon>
        <taxon>Spermatophyta</taxon>
        <taxon>Magnoliopsida</taxon>
        <taxon>eudicotyledons</taxon>
        <taxon>Gunneridae</taxon>
        <taxon>Pentapetalae</taxon>
        <taxon>asterids</taxon>
        <taxon>lamiids</taxon>
        <taxon>Solanales</taxon>
        <taxon>Solanaceae</taxon>
        <taxon>Solanoideae</taxon>
        <taxon>Hyoscyameae</taxon>
        <taxon>Anisodus</taxon>
    </lineage>
</organism>
<evidence type="ECO:0000313" key="9">
    <source>
        <dbReference type="Proteomes" id="UP001291623"/>
    </source>
</evidence>
<dbReference type="GO" id="GO:0005737">
    <property type="term" value="C:cytoplasm"/>
    <property type="evidence" value="ECO:0007669"/>
    <property type="project" value="TreeGrafter"/>
</dbReference>
<gene>
    <name evidence="8" type="ORF">RND71_025367</name>
</gene>
<dbReference type="InterPro" id="IPR017441">
    <property type="entry name" value="Protein_kinase_ATP_BS"/>
</dbReference>
<evidence type="ECO:0000256" key="1">
    <source>
        <dbReference type="ARBA" id="ARBA00022679"/>
    </source>
</evidence>
<evidence type="ECO:0000256" key="3">
    <source>
        <dbReference type="ARBA" id="ARBA00022777"/>
    </source>
</evidence>
<dbReference type="GO" id="GO:0004674">
    <property type="term" value="F:protein serine/threonine kinase activity"/>
    <property type="evidence" value="ECO:0007669"/>
    <property type="project" value="TreeGrafter"/>
</dbReference>
<evidence type="ECO:0000256" key="4">
    <source>
        <dbReference type="ARBA" id="ARBA00022840"/>
    </source>
</evidence>
<feature type="compositionally biased region" description="Acidic residues" evidence="6">
    <location>
        <begin position="50"/>
        <end position="62"/>
    </location>
</feature>
<dbReference type="FunFam" id="1.10.510.10:FF:000582">
    <property type="entry name" value="Serine/threonine-protein kinase GRIK1 isoform A"/>
    <property type="match status" value="1"/>
</dbReference>
<reference evidence="8" key="1">
    <citation type="submission" date="2023-12" db="EMBL/GenBank/DDBJ databases">
        <title>Genome assembly of Anisodus tanguticus.</title>
        <authorList>
            <person name="Wang Y.-J."/>
        </authorList>
    </citation>
    <scope>NUCLEOTIDE SEQUENCE</scope>
    <source>
        <strain evidence="8">KB-2021</strain>
        <tissue evidence="8">Leaf</tissue>
    </source>
</reference>
<dbReference type="Pfam" id="PF00069">
    <property type="entry name" value="Pkinase"/>
    <property type="match status" value="1"/>
</dbReference>
<dbReference type="GO" id="GO:0035556">
    <property type="term" value="P:intracellular signal transduction"/>
    <property type="evidence" value="ECO:0007669"/>
    <property type="project" value="TreeGrafter"/>
</dbReference>
<dbReference type="SMART" id="SM00220">
    <property type="entry name" value="S_TKc"/>
    <property type="match status" value="1"/>
</dbReference>
<accession>A0AAE1VAB6</accession>
<dbReference type="CDD" id="cd14008">
    <property type="entry name" value="STKc_LKB1_CaMKK"/>
    <property type="match status" value="1"/>
</dbReference>
<dbReference type="PROSITE" id="PS50011">
    <property type="entry name" value="PROTEIN_KINASE_DOM"/>
    <property type="match status" value="1"/>
</dbReference>
<dbReference type="PROSITE" id="PS00108">
    <property type="entry name" value="PROTEIN_KINASE_ST"/>
    <property type="match status" value="1"/>
</dbReference>
<feature type="domain" description="Protein kinase" evidence="7">
    <location>
        <begin position="124"/>
        <end position="488"/>
    </location>
</feature>
<dbReference type="PANTHER" id="PTHR24346:SF39">
    <property type="entry name" value="SERINE_THREONINE-PROTEIN KINASE GRIK1-RELATED"/>
    <property type="match status" value="1"/>
</dbReference>
<dbReference type="GO" id="GO:0005524">
    <property type="term" value="F:ATP binding"/>
    <property type="evidence" value="ECO:0007669"/>
    <property type="project" value="UniProtKB-UniRule"/>
</dbReference>
<comment type="caution">
    <text evidence="8">The sequence shown here is derived from an EMBL/GenBank/DDBJ whole genome shotgun (WGS) entry which is preliminary data.</text>
</comment>
<dbReference type="SUPFAM" id="SSF56112">
    <property type="entry name" value="Protein kinase-like (PK-like)"/>
    <property type="match status" value="1"/>
</dbReference>